<dbReference type="InterPro" id="IPR057379">
    <property type="entry name" value="PH_SPO71"/>
</dbReference>
<feature type="compositionally biased region" description="Low complexity" evidence="1">
    <location>
        <begin position="571"/>
        <end position="587"/>
    </location>
</feature>
<feature type="compositionally biased region" description="Polar residues" evidence="1">
    <location>
        <begin position="540"/>
        <end position="550"/>
    </location>
</feature>
<protein>
    <submittedName>
        <fullName evidence="4">Meiotically up-regulated 56 protein</fullName>
    </submittedName>
</protein>
<comment type="caution">
    <text evidence="4">The sequence shown here is derived from an EMBL/GenBank/DDBJ whole genome shotgun (WGS) entry which is preliminary data.</text>
</comment>
<dbReference type="SMART" id="SM00233">
    <property type="entry name" value="PH"/>
    <property type="match status" value="2"/>
</dbReference>
<dbReference type="InterPro" id="IPR001849">
    <property type="entry name" value="PH_domain"/>
</dbReference>
<accession>A0A364MXQ4</accession>
<feature type="compositionally biased region" description="Polar residues" evidence="1">
    <location>
        <begin position="705"/>
        <end position="717"/>
    </location>
</feature>
<organism evidence="4 5">
    <name type="scientific">Stemphylium lycopersici</name>
    <name type="common">Tomato gray leaf spot disease fungus</name>
    <name type="synonym">Thyrospora lycopersici</name>
    <dbReference type="NCBI Taxonomy" id="183478"/>
    <lineage>
        <taxon>Eukaryota</taxon>
        <taxon>Fungi</taxon>
        <taxon>Dikarya</taxon>
        <taxon>Ascomycota</taxon>
        <taxon>Pezizomycotina</taxon>
        <taxon>Dothideomycetes</taxon>
        <taxon>Pleosporomycetidae</taxon>
        <taxon>Pleosporales</taxon>
        <taxon>Pleosporineae</taxon>
        <taxon>Pleosporaceae</taxon>
        <taxon>Stemphylium</taxon>
    </lineage>
</organism>
<feature type="region of interest" description="Disordered" evidence="1">
    <location>
        <begin position="749"/>
        <end position="776"/>
    </location>
</feature>
<feature type="compositionally biased region" description="Acidic residues" evidence="1">
    <location>
        <begin position="554"/>
        <end position="564"/>
    </location>
</feature>
<dbReference type="InterPro" id="IPR001128">
    <property type="entry name" value="Cyt_P450"/>
</dbReference>
<proteinExistence type="predicted"/>
<keyword evidence="5" id="KW-1185">Reference proteome</keyword>
<dbReference type="CDD" id="cd11060">
    <property type="entry name" value="CYP57A1-like"/>
    <property type="match status" value="1"/>
</dbReference>
<dbReference type="PANTHER" id="PTHR28076:SF1">
    <property type="entry name" value="PROSPORE MEMBRANE ADAPTER PROTEIN SPO71"/>
    <property type="match status" value="1"/>
</dbReference>
<dbReference type="InterPro" id="IPR039486">
    <property type="entry name" value="Mug56/Spo71_PH"/>
</dbReference>
<reference evidence="5" key="1">
    <citation type="submission" date="2018-05" db="EMBL/GenBank/DDBJ databases">
        <title>Draft genome sequence of Stemphylium lycopersici strain CIDEFI 213.</title>
        <authorList>
            <person name="Medina R."/>
            <person name="Franco M.E.E."/>
            <person name="Lucentini C.G."/>
            <person name="Saparrat M.C.N."/>
            <person name="Balatti P.A."/>
        </authorList>
    </citation>
    <scope>NUCLEOTIDE SEQUENCE [LARGE SCALE GENOMIC DNA]</scope>
    <source>
        <strain evidence="5">CIDEFI 213</strain>
    </source>
</reference>
<keyword evidence="2" id="KW-0472">Membrane</keyword>
<dbReference type="EMBL" id="QGDH01000114">
    <property type="protein sequence ID" value="RAR06560.1"/>
    <property type="molecule type" value="Genomic_DNA"/>
</dbReference>
<name>A0A364MXQ4_STELY</name>
<feature type="region of interest" description="Disordered" evidence="1">
    <location>
        <begin position="521"/>
        <end position="717"/>
    </location>
</feature>
<dbReference type="Gene3D" id="1.10.630.10">
    <property type="entry name" value="Cytochrome P450"/>
    <property type="match status" value="1"/>
</dbReference>
<gene>
    <name evidence="4" type="ORF">DDE83_006895</name>
</gene>
<feature type="compositionally biased region" description="Polar residues" evidence="1">
    <location>
        <begin position="663"/>
        <end position="686"/>
    </location>
</feature>
<dbReference type="SUPFAM" id="SSF50729">
    <property type="entry name" value="PH domain-like"/>
    <property type="match status" value="1"/>
</dbReference>
<dbReference type="InterPro" id="IPR040345">
    <property type="entry name" value="Mug56/Spo71"/>
</dbReference>
<dbReference type="GO" id="GO:0004497">
    <property type="term" value="F:monooxygenase activity"/>
    <property type="evidence" value="ECO:0007669"/>
    <property type="project" value="InterPro"/>
</dbReference>
<keyword evidence="2" id="KW-0812">Transmembrane</keyword>
<dbReference type="Pfam" id="PF00067">
    <property type="entry name" value="p450"/>
    <property type="match status" value="1"/>
</dbReference>
<dbReference type="Pfam" id="PF23207">
    <property type="entry name" value="PH_SPO71"/>
    <property type="match status" value="1"/>
</dbReference>
<dbReference type="GO" id="GO:0005506">
    <property type="term" value="F:iron ion binding"/>
    <property type="evidence" value="ECO:0007669"/>
    <property type="project" value="InterPro"/>
</dbReference>
<dbReference type="GO" id="GO:0016705">
    <property type="term" value="F:oxidoreductase activity, acting on paired donors, with incorporation or reduction of molecular oxygen"/>
    <property type="evidence" value="ECO:0007669"/>
    <property type="project" value="InterPro"/>
</dbReference>
<dbReference type="GO" id="GO:1902657">
    <property type="term" value="P:protein localization to prospore membrane"/>
    <property type="evidence" value="ECO:0007669"/>
    <property type="project" value="InterPro"/>
</dbReference>
<evidence type="ECO:0000256" key="1">
    <source>
        <dbReference type="SAM" id="MobiDB-lite"/>
    </source>
</evidence>
<feature type="transmembrane region" description="Helical" evidence="2">
    <location>
        <begin position="14"/>
        <end position="36"/>
    </location>
</feature>
<feature type="compositionally biased region" description="Polar residues" evidence="1">
    <location>
        <begin position="637"/>
        <end position="646"/>
    </location>
</feature>
<feature type="domain" description="PH" evidence="3">
    <location>
        <begin position="1101"/>
        <end position="1313"/>
    </location>
</feature>
<evidence type="ECO:0000259" key="3">
    <source>
        <dbReference type="SMART" id="SM00233"/>
    </source>
</evidence>
<dbReference type="Proteomes" id="UP000249619">
    <property type="component" value="Unassembled WGS sequence"/>
</dbReference>
<feature type="compositionally biased region" description="Basic and acidic residues" evidence="1">
    <location>
        <begin position="649"/>
        <end position="660"/>
    </location>
</feature>
<dbReference type="Pfam" id="PF15404">
    <property type="entry name" value="PH_4"/>
    <property type="match status" value="1"/>
</dbReference>
<evidence type="ECO:0000313" key="5">
    <source>
        <dbReference type="Proteomes" id="UP000249619"/>
    </source>
</evidence>
<keyword evidence="2" id="KW-1133">Transmembrane helix</keyword>
<dbReference type="STRING" id="183478.A0A364MXQ4"/>
<dbReference type="InterPro" id="IPR036396">
    <property type="entry name" value="Cyt_P450_sf"/>
</dbReference>
<feature type="compositionally biased region" description="Acidic residues" evidence="1">
    <location>
        <begin position="601"/>
        <end position="621"/>
    </location>
</feature>
<feature type="domain" description="PH" evidence="3">
    <location>
        <begin position="1375"/>
        <end position="1552"/>
    </location>
</feature>
<dbReference type="GO" id="GO:0020037">
    <property type="term" value="F:heme binding"/>
    <property type="evidence" value="ECO:0007669"/>
    <property type="project" value="InterPro"/>
</dbReference>
<dbReference type="PANTHER" id="PTHR28076">
    <property type="entry name" value="SPORULATION-SPECIFIC PROTEIN 71"/>
    <property type="match status" value="1"/>
</dbReference>
<evidence type="ECO:0000256" key="2">
    <source>
        <dbReference type="SAM" id="Phobius"/>
    </source>
</evidence>
<dbReference type="SUPFAM" id="SSF48264">
    <property type="entry name" value="Cytochrome P450"/>
    <property type="match status" value="1"/>
</dbReference>
<evidence type="ECO:0000313" key="4">
    <source>
        <dbReference type="EMBL" id="RAR06560.1"/>
    </source>
</evidence>
<dbReference type="GO" id="GO:0005628">
    <property type="term" value="C:prospore membrane"/>
    <property type="evidence" value="ECO:0007669"/>
    <property type="project" value="TreeGrafter"/>
</dbReference>
<sequence>MVIVSSVMLGDANLYHIAATYIPLGLVIYYLLWILYTLTLHPLSKIPGPFWPSISRTWLMYHHHAGDVEIATRILHKKYGPIVRIAPEEVTVADPNALPLIYPFQKPLQKTDWYGPWRPKGLDSQPDLFTQTDEKAHTAYRRIVGGVYSLSSILKSEPKLDEMLKLFLERLGGFADSGETFDFGLWLEMQVFSCVVLTYAFDNIGVAFFGQAFGFLQDSIDYRGYIHAVHLAMPFLTLLTVTPYYARPLLLLVALCIPQLLRAVLAVEDIKETAIRETKTAMERTSEAAGKRTDIVSQLLAIVQEKGEKVNYSHKEITSDAWVGIMAGADSTSVTMRSVFYFLMKNPEKLAKARAEIDAAFEDGTLSSPIQYAQASALPYLTAVVKEAMRVFSPFAVSMPRYAPSQGLTLCDKYIPAGFTIGINPAILALTQIYKMTAEVLRHFTFEMAHDRPWKTHNASFNVQTDVICRLERRKQAVVDAGWTMMAAGRGGPDTTAWLSKHRRDWYKHHLRINYSTRTATFSSDPREARQRRLSGIEGPSSSALFQHSFPQPEDVDAEDEEEEVAQHSEASGANGTAGATAATPPALQIPRGSEQKEDVIADTEEDEFVDAPSEPEDDNVEYAPNRQLQRRRSSDKTFVTASSVPTADEDHVDRLRDEGPEQQDQNQHQTRASGLQVPSGQSHAGSKSLGKRPLSNVESIGDPASTTGPASVDANSTSSLLRKADMNKAPALADVDSRPPAKGILARVKRRSEMRSSSSGQVKDADPTTAELTRKKSNLRNLVKFDVPEDSRRATVQLKAKKAQMTIQRAGTKVRRQKIKDGLVIKMERMLVRVDAAAEVPEDFDENVNQRVVSRVKDKWREYMVVCRHSHLNNADFVLQFYQTRVIPEIENSGAGKKAAYEVPLGRKTCKVNLYSSLDKSMVISSPGARKTLIFIMQARTACNAVEWYTFLRNILGWQRASELQINIPDMSLNVRILNPFEKLEASQSKVQHAENTEEALLKTMEEEQAVAEDLIRRCLDQLQEAPEWSDVLASWIKDQRIGLAWKRYDRLEWIHGANERKMYGTIAMLKSHELELRPKTHYPTTAITRKKHKTLTEPVPVEGFLIRLTGQRGRAKRLGLMYHKQLYFASHDQYLVFSRPTKVTPPPPPRLPASGNSAVPTAQAVKGAVPESWDVNPYRVQNGQIEWLVEGQSGTTEARRLHDEDAADEAERKGQNLLNCDGYINLADVVKVRKARMGASPADEDLEEGSDVDFDEEVDDSMNNDGATNDLDIERTMELVMKNGLIIRLQAANNARRKEWIQHLRALVKYWKHRTAGDIALYKATRGRNLSVLKIDEEAEAHVGQFARKWEVTQSFASPELYNMCGIASCRTIHMSGMLYRKPRIHAPFTRCGVLLTAGTLLIFRDVLRSRSGKQLAHIHHERIANLDLKDCYIYSGLLTESDLLYQNQTFDANKPGHHALPRIYLEDGWTSTDEDVMTTFVIWHGKAKSWFRAEEGAGGGEQSRKEGKRMKLKRVAKLGSKGRSVVFRARSRAERDHWVLAIQNEIERVQGDNADFRLEESGNLNRSDTGV</sequence>